<dbReference type="HOGENOM" id="CLU_163278_0_0_11"/>
<keyword evidence="3" id="KW-1185">Reference proteome</keyword>
<dbReference type="EMBL" id="CP001874">
    <property type="protein sequence ID" value="ADG87166.1"/>
    <property type="molecule type" value="Genomic_DNA"/>
</dbReference>
<evidence type="ECO:0000313" key="3">
    <source>
        <dbReference type="Proteomes" id="UP000006640"/>
    </source>
</evidence>
<dbReference type="InterPro" id="IPR053918">
    <property type="entry name" value="DUF6980"/>
</dbReference>
<protein>
    <recommendedName>
        <fullName evidence="1">DUF6980 domain-containing protein</fullName>
    </recommendedName>
</protein>
<sequence>MREHCCAEMTRRVAWRCAEHDDPFDCPDAVVIFDARFQEYGLIVRDGGRSFIEIHYCPWCGSRLPESRRDRWFAELEQRGIDPWTDEIPPEYQDDRWLHS</sequence>
<dbReference type="eggNOG" id="ENOG5033J04">
    <property type="taxonomic scope" value="Bacteria"/>
</dbReference>
<accession>D6Y4B2</accession>
<name>D6Y4B2_THEBD</name>
<evidence type="ECO:0000259" key="1">
    <source>
        <dbReference type="Pfam" id="PF22400"/>
    </source>
</evidence>
<dbReference type="AlphaFoldDB" id="D6Y4B2"/>
<dbReference type="Pfam" id="PF22400">
    <property type="entry name" value="DUF6980"/>
    <property type="match status" value="1"/>
</dbReference>
<feature type="domain" description="DUF6980" evidence="1">
    <location>
        <begin position="3"/>
        <end position="99"/>
    </location>
</feature>
<gene>
    <name evidence="2" type="ordered locus">Tbis_0438</name>
</gene>
<proteinExistence type="predicted"/>
<dbReference type="KEGG" id="tbi:Tbis_0438"/>
<evidence type="ECO:0000313" key="2">
    <source>
        <dbReference type="EMBL" id="ADG87166.1"/>
    </source>
</evidence>
<dbReference type="Proteomes" id="UP000006640">
    <property type="component" value="Chromosome"/>
</dbReference>
<dbReference type="OrthoDB" id="4206464at2"/>
<reference evidence="2 3" key="1">
    <citation type="submission" date="2010-01" db="EMBL/GenBank/DDBJ databases">
        <title>The complete genome of Thermobispora bispora DSM 43833.</title>
        <authorList>
            <consortium name="US DOE Joint Genome Institute (JGI-PGF)"/>
            <person name="Lucas S."/>
            <person name="Copeland A."/>
            <person name="Lapidus A."/>
            <person name="Glavina del Rio T."/>
            <person name="Dalin E."/>
            <person name="Tice H."/>
            <person name="Bruce D."/>
            <person name="Goodwin L."/>
            <person name="Pitluck S."/>
            <person name="Kyrpides N."/>
            <person name="Mavromatis K."/>
            <person name="Ivanova N."/>
            <person name="Mikhailova N."/>
            <person name="Chertkov O."/>
            <person name="Brettin T."/>
            <person name="Detter J.C."/>
            <person name="Han C."/>
            <person name="Larimer F."/>
            <person name="Land M."/>
            <person name="Hauser L."/>
            <person name="Markowitz V."/>
            <person name="Cheng J.-F."/>
            <person name="Hugenholtz P."/>
            <person name="Woyke T."/>
            <person name="Wu D."/>
            <person name="Jando M."/>
            <person name="Schneider S."/>
            <person name="Klenk H.-P."/>
            <person name="Eisen J.A."/>
        </authorList>
    </citation>
    <scope>NUCLEOTIDE SEQUENCE [LARGE SCALE GENOMIC DNA]</scope>
    <source>
        <strain evidence="3">ATCC 19993 / DSM 43833 / CBS 139.67 / JCM 10125 / KCTC 9307 / NBRC 14880 / R51</strain>
    </source>
</reference>
<organism evidence="2 3">
    <name type="scientific">Thermobispora bispora (strain ATCC 19993 / DSM 43833 / CBS 139.67 / JCM 10125 / KCTC 9307 / NBRC 14880 / R51)</name>
    <dbReference type="NCBI Taxonomy" id="469371"/>
    <lineage>
        <taxon>Bacteria</taxon>
        <taxon>Bacillati</taxon>
        <taxon>Actinomycetota</taxon>
        <taxon>Actinomycetes</taxon>
        <taxon>Streptosporangiales</taxon>
        <taxon>Streptosporangiaceae</taxon>
        <taxon>Thermobispora</taxon>
    </lineage>
</organism>